<dbReference type="PANTHER" id="PTHR33744">
    <property type="entry name" value="CARBOHYDRATE DIACID REGULATOR"/>
    <property type="match status" value="1"/>
</dbReference>
<protein>
    <recommendedName>
        <fullName evidence="6">PucR family transcriptional regulator</fullName>
    </recommendedName>
</protein>
<evidence type="ECO:0000313" key="5">
    <source>
        <dbReference type="Proteomes" id="UP000599074"/>
    </source>
</evidence>
<dbReference type="InterPro" id="IPR051448">
    <property type="entry name" value="CdaR-like_regulators"/>
</dbReference>
<dbReference type="AlphaFoldDB" id="A0A8J3TA34"/>
<dbReference type="Proteomes" id="UP000599074">
    <property type="component" value="Unassembled WGS sequence"/>
</dbReference>
<evidence type="ECO:0000259" key="2">
    <source>
        <dbReference type="Pfam" id="PF13556"/>
    </source>
</evidence>
<dbReference type="RefSeq" id="WP_168114999.1">
    <property type="nucleotide sequence ID" value="NZ_BOON01000015.1"/>
</dbReference>
<evidence type="ECO:0000256" key="1">
    <source>
        <dbReference type="ARBA" id="ARBA00006754"/>
    </source>
</evidence>
<dbReference type="InterPro" id="IPR041522">
    <property type="entry name" value="CdaR_GGDEF"/>
</dbReference>
<dbReference type="Gene3D" id="1.10.10.2840">
    <property type="entry name" value="PucR C-terminal helix-turn-helix domain"/>
    <property type="match status" value="1"/>
</dbReference>
<name>A0A8J3TA34_9ACTN</name>
<gene>
    <name evidence="4" type="ORF">Pme01_16640</name>
</gene>
<dbReference type="Pfam" id="PF13556">
    <property type="entry name" value="HTH_30"/>
    <property type="match status" value="1"/>
</dbReference>
<comment type="similarity">
    <text evidence="1">Belongs to the CdaR family.</text>
</comment>
<evidence type="ECO:0000313" key="4">
    <source>
        <dbReference type="EMBL" id="GII22067.1"/>
    </source>
</evidence>
<reference evidence="4" key="1">
    <citation type="submission" date="2021-01" db="EMBL/GenBank/DDBJ databases">
        <title>Whole genome shotgun sequence of Planosporangium mesophilum NBRC 109066.</title>
        <authorList>
            <person name="Komaki H."/>
            <person name="Tamura T."/>
        </authorList>
    </citation>
    <scope>NUCLEOTIDE SEQUENCE</scope>
    <source>
        <strain evidence="4">NBRC 109066</strain>
    </source>
</reference>
<proteinExistence type="inferred from homology"/>
<comment type="caution">
    <text evidence="4">The sequence shown here is derived from an EMBL/GenBank/DDBJ whole genome shotgun (WGS) entry which is preliminary data.</text>
</comment>
<evidence type="ECO:0000259" key="3">
    <source>
        <dbReference type="Pfam" id="PF17853"/>
    </source>
</evidence>
<dbReference type="InterPro" id="IPR025736">
    <property type="entry name" value="PucR_C-HTH_dom"/>
</dbReference>
<keyword evidence="5" id="KW-1185">Reference proteome</keyword>
<dbReference type="PANTHER" id="PTHR33744:SF17">
    <property type="entry name" value="CONSERVED PROTEIN"/>
    <property type="match status" value="1"/>
</dbReference>
<feature type="domain" description="CdaR GGDEF-like" evidence="3">
    <location>
        <begin position="290"/>
        <end position="392"/>
    </location>
</feature>
<accession>A0A8J3TA34</accession>
<dbReference type="EMBL" id="BOON01000015">
    <property type="protein sequence ID" value="GII22067.1"/>
    <property type="molecule type" value="Genomic_DNA"/>
</dbReference>
<dbReference type="InterPro" id="IPR042070">
    <property type="entry name" value="PucR_C-HTH_sf"/>
</dbReference>
<dbReference type="Pfam" id="PF17853">
    <property type="entry name" value="GGDEF_2"/>
    <property type="match status" value="1"/>
</dbReference>
<sequence length="516" mass="55763">MLLEDLVAQLGHNVRRHHAGGGHADVTSVRFFDWADVSAIGQGCLVLAIGVGDRDSARAVLAEVEQRRAAAVVFRAGVCDGGLPAGDVSILESVPDADWSHVHALARAAIQASGVRVPGVDVESDLFDLANVVATAVRGAVLVEDADKNILAYSTVEGQEIDWVRQRGILQRRVPHTEQTDEGYREVAVSPVPVRFPPLNDRHGRIAVALRAGGELLGSIWVDDVDGRSTPDALQLLSDSAELASLYILKERTRRALAASASGTTAGQLLRGSGDVASNAEWARRTATSVVVVLVPADADGPNSVHWATRARSSLNVYLSAFRQQHAVTVEDDRLYLVLGTGRERPVDSDRVVQGVAEHLRQSLRVDLIAAVGTAVHGVEEIPRSRQSADELLGLLRHRQDLPRIASYTVLASQVLLHRLGESREALRLLDDPRLQRLLDTERPSGQAYVSTLRAYLDALGDAAKAASACGVHANTVRYRVQKVQELLGVDLADPDDRLVLWLQLRLLAGEKAWRG</sequence>
<organism evidence="4 5">
    <name type="scientific">Planosporangium mesophilum</name>
    <dbReference type="NCBI Taxonomy" id="689768"/>
    <lineage>
        <taxon>Bacteria</taxon>
        <taxon>Bacillati</taxon>
        <taxon>Actinomycetota</taxon>
        <taxon>Actinomycetes</taxon>
        <taxon>Micromonosporales</taxon>
        <taxon>Micromonosporaceae</taxon>
        <taxon>Planosporangium</taxon>
    </lineage>
</organism>
<feature type="domain" description="PucR C-terminal helix-turn-helix" evidence="2">
    <location>
        <begin position="450"/>
        <end position="507"/>
    </location>
</feature>
<evidence type="ECO:0008006" key="6">
    <source>
        <dbReference type="Google" id="ProtNLM"/>
    </source>
</evidence>